<feature type="transmembrane region" description="Helical" evidence="9">
    <location>
        <begin position="69"/>
        <end position="89"/>
    </location>
</feature>
<accession>A0ABN9BDU0</accession>
<organism evidence="10 11">
    <name type="scientific">Staurois parvus</name>
    <dbReference type="NCBI Taxonomy" id="386267"/>
    <lineage>
        <taxon>Eukaryota</taxon>
        <taxon>Metazoa</taxon>
        <taxon>Chordata</taxon>
        <taxon>Craniata</taxon>
        <taxon>Vertebrata</taxon>
        <taxon>Euteleostomi</taxon>
        <taxon>Amphibia</taxon>
        <taxon>Batrachia</taxon>
        <taxon>Anura</taxon>
        <taxon>Neobatrachia</taxon>
        <taxon>Ranoidea</taxon>
        <taxon>Ranidae</taxon>
        <taxon>Staurois</taxon>
    </lineage>
</organism>
<protein>
    <recommendedName>
        <fullName evidence="8">Mannose-P-dolichol utilization defect 1 protein homolog</fullName>
    </recommendedName>
</protein>
<feature type="transmembrane region" description="Helical" evidence="9">
    <location>
        <begin position="127"/>
        <end position="148"/>
    </location>
</feature>
<evidence type="ECO:0000256" key="2">
    <source>
        <dbReference type="ARBA" id="ARBA00022448"/>
    </source>
</evidence>
<dbReference type="SMART" id="SM00679">
    <property type="entry name" value="CTNS"/>
    <property type="match status" value="2"/>
</dbReference>
<evidence type="ECO:0000256" key="4">
    <source>
        <dbReference type="ARBA" id="ARBA00022737"/>
    </source>
</evidence>
<proteinExistence type="inferred from homology"/>
<name>A0ABN9BDU0_9NEOB</name>
<dbReference type="InterPro" id="IPR006603">
    <property type="entry name" value="PQ-loop_rpt"/>
</dbReference>
<feature type="transmembrane region" description="Helical" evidence="9">
    <location>
        <begin position="95"/>
        <end position="115"/>
    </location>
</feature>
<keyword evidence="11" id="KW-1185">Reference proteome</keyword>
<comment type="caution">
    <text evidence="10">The sequence shown here is derived from an EMBL/GenBank/DDBJ whole genome shotgun (WGS) entry which is preliminary data.</text>
</comment>
<evidence type="ECO:0000256" key="5">
    <source>
        <dbReference type="ARBA" id="ARBA00022989"/>
    </source>
</evidence>
<comment type="subcellular location">
    <subcellularLocation>
        <location evidence="1 8">Membrane</location>
        <topology evidence="1 8">Multi-pass membrane protein</topology>
    </subcellularLocation>
</comment>
<dbReference type="PANTHER" id="PTHR12226">
    <property type="entry name" value="MANNOSE-P-DOLICHOL UTILIZATION DEFECT 1 LEC35 -RELATED"/>
    <property type="match status" value="1"/>
</dbReference>
<feature type="transmembrane region" description="Helical" evidence="9">
    <location>
        <begin position="209"/>
        <end position="230"/>
    </location>
</feature>
<evidence type="ECO:0000256" key="9">
    <source>
        <dbReference type="SAM" id="Phobius"/>
    </source>
</evidence>
<feature type="transmembrane region" description="Helical" evidence="9">
    <location>
        <begin position="179"/>
        <end position="197"/>
    </location>
</feature>
<dbReference type="EMBL" id="CATNWA010003564">
    <property type="protein sequence ID" value="CAI9545759.1"/>
    <property type="molecule type" value="Genomic_DNA"/>
</dbReference>
<evidence type="ECO:0000256" key="1">
    <source>
        <dbReference type="ARBA" id="ARBA00004141"/>
    </source>
</evidence>
<evidence type="ECO:0000313" key="10">
    <source>
        <dbReference type="EMBL" id="CAI9545759.1"/>
    </source>
</evidence>
<dbReference type="PANTHER" id="PTHR12226:SF2">
    <property type="entry name" value="MANNOSE-P-DOLICHOL UTILIZATION DEFECT 1 PROTEIN"/>
    <property type="match status" value="1"/>
</dbReference>
<reference evidence="10" key="1">
    <citation type="submission" date="2023-05" db="EMBL/GenBank/DDBJ databases">
        <authorList>
            <person name="Stuckert A."/>
        </authorList>
    </citation>
    <scope>NUCLEOTIDE SEQUENCE</scope>
</reference>
<keyword evidence="6 8" id="KW-0472">Membrane</keyword>
<evidence type="ECO:0000256" key="8">
    <source>
        <dbReference type="PIRNR" id="PIRNR023381"/>
    </source>
</evidence>
<dbReference type="Pfam" id="PF04193">
    <property type="entry name" value="PQ-loop"/>
    <property type="match status" value="2"/>
</dbReference>
<comment type="similarity">
    <text evidence="7 8">Belongs to the MPDU1 (TC 2.A.43.3) family.</text>
</comment>
<dbReference type="PIRSF" id="PIRSF023381">
    <property type="entry name" value="MannP-dilichol_defect-1p"/>
    <property type="match status" value="1"/>
</dbReference>
<evidence type="ECO:0000313" key="11">
    <source>
        <dbReference type="Proteomes" id="UP001162483"/>
    </source>
</evidence>
<dbReference type="Proteomes" id="UP001162483">
    <property type="component" value="Unassembled WGS sequence"/>
</dbReference>
<evidence type="ECO:0000256" key="6">
    <source>
        <dbReference type="ARBA" id="ARBA00023136"/>
    </source>
</evidence>
<keyword evidence="3 8" id="KW-0812">Transmembrane</keyword>
<evidence type="ECO:0000256" key="3">
    <source>
        <dbReference type="ARBA" id="ARBA00022692"/>
    </source>
</evidence>
<gene>
    <name evidence="10" type="ORF">SPARVUS_LOCUS2722632</name>
</gene>
<evidence type="ECO:0000256" key="7">
    <source>
        <dbReference type="ARBA" id="ARBA00038475"/>
    </source>
</evidence>
<feature type="transmembrane region" description="Helical" evidence="9">
    <location>
        <begin position="28"/>
        <end position="48"/>
    </location>
</feature>
<sequence>MEVLRGVLVPGVLPESCYDEFFLQYNLLHVPCLKILLSKVLGFGIIAGSVMVKVPQIIKLLRSGTAEGLSFHSVLLELLALTGTMVYSITRSFPFSAWGEVLFLLLQTLIIGFLIQHLGEPHKPGILFLGIYFSIVAVLLCPVVPMAVVTMLQATNVPAIIISRLIQAMTNYKNGHTGQLSAVTVALLFLGSLARIFTSIQETGDHLMAVTYMVSSACNGLIFSQLLYYWNVGSAGEKKKKRS</sequence>
<keyword evidence="2" id="KW-0813">Transport</keyword>
<keyword evidence="4" id="KW-0677">Repeat</keyword>
<dbReference type="Gene3D" id="1.20.1280.290">
    <property type="match status" value="2"/>
</dbReference>
<dbReference type="InterPro" id="IPR016817">
    <property type="entry name" value="MannP-dilichol_defect-1"/>
</dbReference>
<keyword evidence="5 8" id="KW-1133">Transmembrane helix</keyword>